<evidence type="ECO:0000313" key="1">
    <source>
        <dbReference type="EMBL" id="BDC00099.1"/>
    </source>
</evidence>
<evidence type="ECO:0000313" key="2">
    <source>
        <dbReference type="Proteomes" id="UP001319921"/>
    </source>
</evidence>
<sequence>MKSSLIALIAAASFVAGIVAAGVSGYGPLAYISYHIISSTQQAGEAQIIPAYINLGNLTAGEKGNATATAAVNISSNNTYTIELLHSEKLQKDFSEFIVKLKIDNNTIILTPENDSVQITLAKGYYNVSILIIFQVSQHPQGDLNVYQEPLLIIHPAEEENS</sequence>
<accession>A0AAQ4CWB7</accession>
<dbReference type="AlphaFoldDB" id="A0AAQ4CWB7"/>
<reference evidence="1 2" key="1">
    <citation type="journal article" date="2022" name="Microbiol. Resour. Announc.">
        <title>Complete Genome Sequence of the Hyperthermophilic and Acidophilic Archaeon Saccharolobus caldissimus Strain HS-3T.</title>
        <authorList>
            <person name="Sakai H.D."/>
            <person name="Kurosawa N."/>
        </authorList>
    </citation>
    <scope>NUCLEOTIDE SEQUENCE [LARGE SCALE GENOMIC DNA]</scope>
    <source>
        <strain evidence="1 2">JCM32116</strain>
    </source>
</reference>
<dbReference type="RefSeq" id="WP_229570772.1">
    <property type="nucleotide sequence ID" value="NZ_AP025226.1"/>
</dbReference>
<dbReference type="KEGG" id="scas:SACC_31150"/>
<dbReference type="Proteomes" id="UP001319921">
    <property type="component" value="Chromosome"/>
</dbReference>
<dbReference type="GeneID" id="68867839"/>
<proteinExistence type="predicted"/>
<keyword evidence="2" id="KW-1185">Reference proteome</keyword>
<gene>
    <name evidence="1" type="ORF">SACC_31150</name>
</gene>
<name>A0AAQ4CWB7_9CREN</name>
<dbReference type="EMBL" id="AP025226">
    <property type="protein sequence ID" value="BDC00099.1"/>
    <property type="molecule type" value="Genomic_DNA"/>
</dbReference>
<protein>
    <submittedName>
        <fullName evidence="1">Uncharacterized protein</fullName>
    </submittedName>
</protein>
<organism evidence="1 2">
    <name type="scientific">Saccharolobus caldissimus</name>
    <dbReference type="NCBI Taxonomy" id="1702097"/>
    <lineage>
        <taxon>Archaea</taxon>
        <taxon>Thermoproteota</taxon>
        <taxon>Thermoprotei</taxon>
        <taxon>Sulfolobales</taxon>
        <taxon>Sulfolobaceae</taxon>
        <taxon>Saccharolobus</taxon>
    </lineage>
</organism>